<name>A0A0F9ZUI7_9BACT</name>
<dbReference type="EMBL" id="LBOZ01000002">
    <property type="protein sequence ID" value="KKP48038.1"/>
    <property type="molecule type" value="Genomic_DNA"/>
</dbReference>
<comment type="similarity">
    <text evidence="5">Belongs to the PPase family.</text>
</comment>
<dbReference type="GO" id="GO:0005737">
    <property type="term" value="C:cytoplasm"/>
    <property type="evidence" value="ECO:0007669"/>
    <property type="project" value="UniProtKB-SubCell"/>
</dbReference>
<dbReference type="GO" id="GO:0000287">
    <property type="term" value="F:magnesium ion binding"/>
    <property type="evidence" value="ECO:0007669"/>
    <property type="project" value="UniProtKB-UniRule"/>
</dbReference>
<protein>
    <recommendedName>
        <fullName evidence="5">Inorganic pyrophosphatase</fullName>
        <ecNumber evidence="5">3.6.1.1</ecNumber>
    </recommendedName>
    <alternativeName>
        <fullName evidence="5">Pyrophosphate phospho-hydrolase</fullName>
        <shortName evidence="5">PPase</shortName>
    </alternativeName>
</protein>
<dbReference type="Proteomes" id="UP000033995">
    <property type="component" value="Unassembled WGS sequence"/>
</dbReference>
<feature type="binding site" evidence="5">
    <location>
        <position position="103"/>
    </location>
    <ligand>
        <name>Mg(2+)</name>
        <dbReference type="ChEBI" id="CHEBI:18420"/>
        <label>1</label>
    </ligand>
</feature>
<feature type="binding site" evidence="5">
    <location>
        <position position="30"/>
    </location>
    <ligand>
        <name>substrate</name>
    </ligand>
</feature>
<dbReference type="PANTHER" id="PTHR10286">
    <property type="entry name" value="INORGANIC PYROPHOSPHATASE"/>
    <property type="match status" value="1"/>
</dbReference>
<comment type="cofactor">
    <cofactor evidence="1 5">
        <name>Mg(2+)</name>
        <dbReference type="ChEBI" id="CHEBI:18420"/>
    </cofactor>
</comment>
<proteinExistence type="inferred from homology"/>
<dbReference type="GO" id="GO:0004427">
    <property type="term" value="F:inorganic diphosphate phosphatase activity"/>
    <property type="evidence" value="ECO:0007669"/>
    <property type="project" value="UniProtKB-UniRule"/>
</dbReference>
<dbReference type="InterPro" id="IPR008162">
    <property type="entry name" value="Pyrophosphatase"/>
</dbReference>
<keyword evidence="3 5" id="KW-0378">Hydrolase</keyword>
<comment type="subcellular location">
    <subcellularLocation>
        <location evidence="5">Cytoplasm</location>
    </subcellularLocation>
</comment>
<dbReference type="HAMAP" id="MF_00209">
    <property type="entry name" value="Inorganic_PPase"/>
    <property type="match status" value="1"/>
</dbReference>
<evidence type="ECO:0000256" key="3">
    <source>
        <dbReference type="ARBA" id="ARBA00022801"/>
    </source>
</evidence>
<evidence type="ECO:0000313" key="6">
    <source>
        <dbReference type="EMBL" id="KKP48038.1"/>
    </source>
</evidence>
<dbReference type="GO" id="GO:0006796">
    <property type="term" value="P:phosphate-containing compound metabolic process"/>
    <property type="evidence" value="ECO:0007669"/>
    <property type="project" value="InterPro"/>
</dbReference>
<comment type="subunit">
    <text evidence="5">Homohexamer.</text>
</comment>
<comment type="catalytic activity">
    <reaction evidence="5">
        <text>diphosphate + H2O = 2 phosphate + H(+)</text>
        <dbReference type="Rhea" id="RHEA:24576"/>
        <dbReference type="ChEBI" id="CHEBI:15377"/>
        <dbReference type="ChEBI" id="CHEBI:15378"/>
        <dbReference type="ChEBI" id="CHEBI:33019"/>
        <dbReference type="ChEBI" id="CHEBI:43474"/>
        <dbReference type="EC" id="3.6.1.1"/>
    </reaction>
</comment>
<dbReference type="AlphaFoldDB" id="A0A0F9ZUI7"/>
<organism evidence="6 7">
    <name type="scientific">Candidatus Woesebacteria bacterium GW2011_GWA2_33_28</name>
    <dbReference type="NCBI Taxonomy" id="1618561"/>
    <lineage>
        <taxon>Bacteria</taxon>
        <taxon>Candidatus Woeseibacteriota</taxon>
    </lineage>
</organism>
<feature type="binding site" evidence="5">
    <location>
        <position position="141"/>
    </location>
    <ligand>
        <name>substrate</name>
    </ligand>
</feature>
<comment type="caution">
    <text evidence="6">The sequence shown here is derived from an EMBL/GenBank/DDBJ whole genome shotgun (WGS) entry which is preliminary data.</text>
</comment>
<sequence length="178" mass="20450">MTHLLHDIIFGETGKTVNTFIEIPKGSMHKIEYRYETNLFALDRVEPDIFAKPVNYGFIPQTWDEDNDPLDSLIITSEPLPTGVLVIARVVGILNFVDSGENDHKIICVPDDDRNDGDNVNDITDIPEVLKEKLKHHFMHYKDLKKPGSTEVQGWGNKEDAWKIIEESNARYLEKFKK</sequence>
<gene>
    <name evidence="5" type="primary">ppa</name>
    <name evidence="6" type="ORF">UR38_C0002G0141</name>
</gene>
<feature type="binding site" evidence="5">
    <location>
        <position position="71"/>
    </location>
    <ligand>
        <name>Mg(2+)</name>
        <dbReference type="ChEBI" id="CHEBI:18420"/>
        <label>1</label>
    </ligand>
</feature>
<dbReference type="CDD" id="cd00412">
    <property type="entry name" value="pyrophosphatase"/>
    <property type="match status" value="1"/>
</dbReference>
<reference evidence="6 7" key="1">
    <citation type="journal article" date="2015" name="Nature">
        <title>rRNA introns, odd ribosomes, and small enigmatic genomes across a large radiation of phyla.</title>
        <authorList>
            <person name="Brown C.T."/>
            <person name="Hug L.A."/>
            <person name="Thomas B.C."/>
            <person name="Sharon I."/>
            <person name="Castelle C.J."/>
            <person name="Singh A."/>
            <person name="Wilkins M.J."/>
            <person name="Williams K.H."/>
            <person name="Banfield J.F."/>
        </authorList>
    </citation>
    <scope>NUCLEOTIDE SEQUENCE [LARGE SCALE GENOMIC DNA]</scope>
</reference>
<keyword evidence="5" id="KW-0963">Cytoplasm</keyword>
<evidence type="ECO:0000256" key="5">
    <source>
        <dbReference type="HAMAP-Rule" id="MF_00209"/>
    </source>
</evidence>
<dbReference type="SUPFAM" id="SSF50324">
    <property type="entry name" value="Inorganic pyrophosphatase"/>
    <property type="match status" value="1"/>
</dbReference>
<evidence type="ECO:0000256" key="4">
    <source>
        <dbReference type="ARBA" id="ARBA00022842"/>
    </source>
</evidence>
<feature type="binding site" evidence="5">
    <location>
        <position position="71"/>
    </location>
    <ligand>
        <name>Mg(2+)</name>
        <dbReference type="ChEBI" id="CHEBI:18420"/>
        <label>2</label>
    </ligand>
</feature>
<dbReference type="Pfam" id="PF00719">
    <property type="entry name" value="Pyrophosphatase"/>
    <property type="match status" value="1"/>
</dbReference>
<evidence type="ECO:0000256" key="2">
    <source>
        <dbReference type="ARBA" id="ARBA00022723"/>
    </source>
</evidence>
<keyword evidence="2 5" id="KW-0479">Metal-binding</keyword>
<feature type="binding site" evidence="5">
    <location>
        <position position="66"/>
    </location>
    <ligand>
        <name>Mg(2+)</name>
        <dbReference type="ChEBI" id="CHEBI:18420"/>
        <label>1</label>
    </ligand>
</feature>
<evidence type="ECO:0000313" key="7">
    <source>
        <dbReference type="Proteomes" id="UP000033995"/>
    </source>
</evidence>
<accession>A0A0F9ZUI7</accession>
<comment type="function">
    <text evidence="5">Catalyzes the hydrolysis of inorganic pyrophosphate (PPi) forming two phosphate ions.</text>
</comment>
<feature type="binding site" evidence="5">
    <location>
        <position position="44"/>
    </location>
    <ligand>
        <name>substrate</name>
    </ligand>
</feature>
<dbReference type="Gene3D" id="3.90.80.10">
    <property type="entry name" value="Inorganic pyrophosphatase"/>
    <property type="match status" value="1"/>
</dbReference>
<evidence type="ECO:0000256" key="1">
    <source>
        <dbReference type="ARBA" id="ARBA00001946"/>
    </source>
</evidence>
<dbReference type="InterPro" id="IPR036649">
    <property type="entry name" value="Pyrophosphatase_sf"/>
</dbReference>
<feature type="binding site" evidence="5">
    <location>
        <position position="56"/>
    </location>
    <ligand>
        <name>substrate</name>
    </ligand>
</feature>
<dbReference type="EC" id="3.6.1.1" evidence="5"/>
<keyword evidence="4 5" id="KW-0460">Magnesium</keyword>